<dbReference type="InterPro" id="IPR001567">
    <property type="entry name" value="Pept_M3A_M3B_dom"/>
</dbReference>
<dbReference type="GO" id="GO:0004222">
    <property type="term" value="F:metalloendopeptidase activity"/>
    <property type="evidence" value="ECO:0007669"/>
    <property type="project" value="InterPro"/>
</dbReference>
<protein>
    <submittedName>
        <fullName evidence="8">Uncharacterized protein</fullName>
    </submittedName>
</protein>
<sequence>MAACLTQRAAFRSSRFLPLCLSKARVSYVVLLPELDEDDHAPNSLVLNPKKSFPNFVGITPEKCEHAASRFAVEFENCLGSLEEHLKDQTRGRTFETVVTELDKGWIPLESTWGACKTLCVARSDILPAASYMNIHNWARVAKSKKYNNPILLSAFKEFDEDKSKLTATQARVLRKFLLEGMLNGSGLSTVGKRKLMICAQKLGESKASYELIVQEALGKFVHRIENLDIMHGIPDAILCEMAVNKSEPLIGPWEVTLKPYIYEAFIKHCHDSEIRWNAWFAMVTQSLTAKSTTSAVSLRMEQIRKGRTELARLLGYENFVDMSMQTKMAKNVVEVREMLNELYEPATEQQSRELTVLQTFAGDNSHVGRIDIWDIPYWRRRHYDDMINVPSSSLFPIARVIPNMTRFFGDLFGLKFTLASGRARLWAEDVQLYIVRDETTGEELGGICIDAFVRPGQKLQPFPGASWFIGCQPRNHYGPGLPLANLIFNFGTLDLNLQLEEEREETQLNIEQLEALLEKFGSAVLHVASASPYSEVAGVTNIEWDAAKTVPNFFKLWLREPWFLRLLCRDPATFDPSSSSLSEGIANRLALPHMIGYDLTKELYISNLDLDLYTKSDFWGDIVSDIWPEFFPFELDKMDAHPCGLTEIFSGDWAAAYYSNVWSKVMATDAFKAFEKCGTDWEDPAAQEAYKKTGKRFRDTFLSLGGSIHPSEVFRQFRGRDPSPDALIHELRSNPIYSTPLHEEPET</sequence>
<dbReference type="SUPFAM" id="SSF55486">
    <property type="entry name" value="Metalloproteases ('zincins'), catalytic domain"/>
    <property type="match status" value="1"/>
</dbReference>
<name>A0A7R8WEX7_9CRUS</name>
<dbReference type="AlphaFoldDB" id="A0A7R8WEX7"/>
<comment type="cofactor">
    <cofactor evidence="7">
        <name>Zn(2+)</name>
        <dbReference type="ChEBI" id="CHEBI:29105"/>
    </cofactor>
    <text evidence="7">Binds 1 zinc ion.</text>
</comment>
<accession>A0A7R8WEX7</accession>
<evidence type="ECO:0000256" key="2">
    <source>
        <dbReference type="ARBA" id="ARBA00022670"/>
    </source>
</evidence>
<dbReference type="OrthoDB" id="534666at2759"/>
<dbReference type="Gene3D" id="1.10.1370.40">
    <property type="match status" value="1"/>
</dbReference>
<organism evidence="8">
    <name type="scientific">Cyprideis torosa</name>
    <dbReference type="NCBI Taxonomy" id="163714"/>
    <lineage>
        <taxon>Eukaryota</taxon>
        <taxon>Metazoa</taxon>
        <taxon>Ecdysozoa</taxon>
        <taxon>Arthropoda</taxon>
        <taxon>Crustacea</taxon>
        <taxon>Oligostraca</taxon>
        <taxon>Ostracoda</taxon>
        <taxon>Podocopa</taxon>
        <taxon>Podocopida</taxon>
        <taxon>Cytherocopina</taxon>
        <taxon>Cytheroidea</taxon>
        <taxon>Cytherideidae</taxon>
        <taxon>Cyprideis</taxon>
    </lineage>
</organism>
<reference evidence="8" key="1">
    <citation type="submission" date="2020-11" db="EMBL/GenBank/DDBJ databases">
        <authorList>
            <person name="Tran Van P."/>
        </authorList>
    </citation>
    <scope>NUCLEOTIDE SEQUENCE</scope>
</reference>
<evidence type="ECO:0000256" key="4">
    <source>
        <dbReference type="ARBA" id="ARBA00022801"/>
    </source>
</evidence>
<evidence type="ECO:0000256" key="1">
    <source>
        <dbReference type="ARBA" id="ARBA00006040"/>
    </source>
</evidence>
<dbReference type="GO" id="GO:0046872">
    <property type="term" value="F:metal ion binding"/>
    <property type="evidence" value="ECO:0007669"/>
    <property type="project" value="UniProtKB-UniRule"/>
</dbReference>
<evidence type="ECO:0000256" key="7">
    <source>
        <dbReference type="RuleBase" id="RU003435"/>
    </source>
</evidence>
<dbReference type="InterPro" id="IPR024079">
    <property type="entry name" value="MetalloPept_cat_dom_sf"/>
</dbReference>
<keyword evidence="5 7" id="KW-0862">Zinc</keyword>
<dbReference type="InterPro" id="IPR024077">
    <property type="entry name" value="Neurolysin/TOP_dom2"/>
</dbReference>
<keyword evidence="6 7" id="KW-0482">Metalloprotease</keyword>
<keyword evidence="2 7" id="KW-0645">Protease</keyword>
<dbReference type="EMBL" id="OB662648">
    <property type="protein sequence ID" value="CAD7230389.1"/>
    <property type="molecule type" value="Genomic_DNA"/>
</dbReference>
<evidence type="ECO:0000256" key="3">
    <source>
        <dbReference type="ARBA" id="ARBA00022723"/>
    </source>
</evidence>
<proteinExistence type="inferred from homology"/>
<dbReference type="Pfam" id="PF01432">
    <property type="entry name" value="Peptidase_M3"/>
    <property type="match status" value="1"/>
</dbReference>
<evidence type="ECO:0000313" key="8">
    <source>
        <dbReference type="EMBL" id="CAD7230389.1"/>
    </source>
</evidence>
<evidence type="ECO:0000256" key="6">
    <source>
        <dbReference type="ARBA" id="ARBA00023049"/>
    </source>
</evidence>
<dbReference type="PANTHER" id="PTHR11804">
    <property type="entry name" value="PROTEASE M3 THIMET OLIGOPEPTIDASE-RELATED"/>
    <property type="match status" value="1"/>
</dbReference>
<dbReference type="GO" id="GO:0006508">
    <property type="term" value="P:proteolysis"/>
    <property type="evidence" value="ECO:0007669"/>
    <property type="project" value="UniProtKB-KW"/>
</dbReference>
<gene>
    <name evidence="8" type="ORF">CTOB1V02_LOCUS8247</name>
</gene>
<comment type="similarity">
    <text evidence="1 7">Belongs to the peptidase M3 family.</text>
</comment>
<dbReference type="Gene3D" id="1.10.1370.10">
    <property type="entry name" value="Neurolysin, domain 3"/>
    <property type="match status" value="1"/>
</dbReference>
<evidence type="ECO:0000256" key="5">
    <source>
        <dbReference type="ARBA" id="ARBA00022833"/>
    </source>
</evidence>
<dbReference type="PANTHER" id="PTHR11804:SF83">
    <property type="entry name" value="LD37516P"/>
    <property type="match status" value="1"/>
</dbReference>
<keyword evidence="4 7" id="KW-0378">Hydrolase</keyword>
<keyword evidence="3 7" id="KW-0479">Metal-binding</keyword>
<dbReference type="InterPro" id="IPR045090">
    <property type="entry name" value="Pept_M3A_M3B"/>
</dbReference>
<dbReference type="Gene3D" id="3.40.390.10">
    <property type="entry name" value="Collagenase (Catalytic Domain)"/>
    <property type="match status" value="1"/>
</dbReference>